<sequence>MATSGDDDGFKRKILLLSTVGGYTHAAPILELGAVLAARGHTIAFATNAGQEHWARASPFISATHTLGPALPASIDAAICERSWSAATSPSPSSSLAALLAAKRTMDASAWPAAHARLRRLCAAPATRPDFIVADYFSDAAATDMLREHAVPVAVVWPQFPFAAAPRPGYVPGVPGFQPVPATTSERLGVWDRLRNEAVLLWALPHVRAHARWTREMRRGVDGAGVAGERPLGYGRLRFVVLVNSFFGLETPRPLPPLMRAVGPVLADSWAPMEDGLERWLGRRARVVYVSLGTHVVLPEEKGMELMRGLLEVLGRGGVDGVVWALPEVTGRRFDRAKRVAVVAGNGSEGNEVETTVGDVVDNKHEDFLVLPFAPQRAVLEHPHTTLFLTHAGGSSANEAAWHGVRVLCLPVWFDQLANAERLAEAGVGLQLDKFAFDAGDVVGKIETVMRDEDGMFAKNVQRLKRIARIAAKGKHRAADLIEEVLADWEGGAGNGDRAMHLQTADCRMSVWKARNWDLMAVVVGITVISGGLTWWGVRALWLKRDFVGGVVKRLWAGLASSVWS</sequence>
<keyword evidence="2" id="KW-0328">Glycosyltransferase</keyword>
<dbReference type="Gene3D" id="3.40.50.2000">
    <property type="entry name" value="Glycogen Phosphorylase B"/>
    <property type="match status" value="2"/>
</dbReference>
<evidence type="ECO:0000256" key="3">
    <source>
        <dbReference type="SAM" id="Phobius"/>
    </source>
</evidence>
<dbReference type="InterPro" id="IPR035595">
    <property type="entry name" value="UDP_glycos_trans_CS"/>
</dbReference>
<keyword evidence="5" id="KW-1185">Reference proteome</keyword>
<dbReference type="PANTHER" id="PTHR48049">
    <property type="entry name" value="GLYCOSYLTRANSFERASE"/>
    <property type="match status" value="1"/>
</dbReference>
<evidence type="ECO:0000313" key="4">
    <source>
        <dbReference type="EMBL" id="KAL1640699.1"/>
    </source>
</evidence>
<proteinExistence type="inferred from homology"/>
<comment type="caution">
    <text evidence="4">The sequence shown here is derived from an EMBL/GenBank/DDBJ whole genome shotgun (WGS) entry which is preliminary data.</text>
</comment>
<keyword evidence="3" id="KW-0472">Membrane</keyword>
<dbReference type="EMBL" id="JAKEKT020000047">
    <property type="protein sequence ID" value="KAL1640699.1"/>
    <property type="molecule type" value="Genomic_DNA"/>
</dbReference>
<evidence type="ECO:0000256" key="1">
    <source>
        <dbReference type="ARBA" id="ARBA00022679"/>
    </source>
</evidence>
<protein>
    <submittedName>
        <fullName evidence="4">Uncharacterized protein</fullName>
    </submittedName>
</protein>
<name>A0ABR3TM52_9PEZI</name>
<evidence type="ECO:0000256" key="2">
    <source>
        <dbReference type="RuleBase" id="RU003718"/>
    </source>
</evidence>
<dbReference type="InterPro" id="IPR002213">
    <property type="entry name" value="UDP_glucos_trans"/>
</dbReference>
<reference evidence="4 5" key="1">
    <citation type="journal article" date="2023" name="Plant Dis.">
        <title>First Report of Diplodia intermedia Causing Canker and Dieback Diseases on Apple Trees in Canada.</title>
        <authorList>
            <person name="Ellouze W."/>
            <person name="Ilyukhin E."/>
            <person name="Sulman M."/>
            <person name="Ali S."/>
        </authorList>
    </citation>
    <scope>NUCLEOTIDE SEQUENCE [LARGE SCALE GENOMIC DNA]</scope>
    <source>
        <strain evidence="4 5">M45-28</strain>
    </source>
</reference>
<dbReference type="InterPro" id="IPR050481">
    <property type="entry name" value="UDP-glycosyltransf_plant"/>
</dbReference>
<dbReference type="SUPFAM" id="SSF53756">
    <property type="entry name" value="UDP-Glycosyltransferase/glycogen phosphorylase"/>
    <property type="match status" value="1"/>
</dbReference>
<keyword evidence="1 2" id="KW-0808">Transferase</keyword>
<evidence type="ECO:0000313" key="5">
    <source>
        <dbReference type="Proteomes" id="UP001521184"/>
    </source>
</evidence>
<dbReference type="CDD" id="cd03784">
    <property type="entry name" value="GT1_Gtf-like"/>
    <property type="match status" value="1"/>
</dbReference>
<organism evidence="4 5">
    <name type="scientific">Diplodia intermedia</name>
    <dbReference type="NCBI Taxonomy" id="856260"/>
    <lineage>
        <taxon>Eukaryota</taxon>
        <taxon>Fungi</taxon>
        <taxon>Dikarya</taxon>
        <taxon>Ascomycota</taxon>
        <taxon>Pezizomycotina</taxon>
        <taxon>Dothideomycetes</taxon>
        <taxon>Dothideomycetes incertae sedis</taxon>
        <taxon>Botryosphaeriales</taxon>
        <taxon>Botryosphaeriaceae</taxon>
        <taxon>Diplodia</taxon>
    </lineage>
</organism>
<dbReference type="PROSITE" id="PS00375">
    <property type="entry name" value="UDPGT"/>
    <property type="match status" value="1"/>
</dbReference>
<feature type="transmembrane region" description="Helical" evidence="3">
    <location>
        <begin position="517"/>
        <end position="538"/>
    </location>
</feature>
<gene>
    <name evidence="4" type="ORF">SLS58_006713</name>
</gene>
<dbReference type="PANTHER" id="PTHR48049:SF153">
    <property type="entry name" value="OS04G0525100 PROTEIN"/>
    <property type="match status" value="1"/>
</dbReference>
<accession>A0ABR3TM52</accession>
<dbReference type="Pfam" id="PF00201">
    <property type="entry name" value="UDPGT"/>
    <property type="match status" value="1"/>
</dbReference>
<comment type="similarity">
    <text evidence="2">Belongs to the UDP-glycosyltransferase family.</text>
</comment>
<dbReference type="Proteomes" id="UP001521184">
    <property type="component" value="Unassembled WGS sequence"/>
</dbReference>
<keyword evidence="3" id="KW-0812">Transmembrane</keyword>
<keyword evidence="3" id="KW-1133">Transmembrane helix</keyword>